<dbReference type="InterPro" id="IPR036890">
    <property type="entry name" value="HATPase_C_sf"/>
</dbReference>
<evidence type="ECO:0000256" key="7">
    <source>
        <dbReference type="ARBA" id="ARBA00022737"/>
    </source>
</evidence>
<dbReference type="Proteomes" id="UP000249393">
    <property type="component" value="Unassembled WGS sequence"/>
</dbReference>
<keyword evidence="10" id="KW-0067">ATP-binding</keyword>
<keyword evidence="11" id="KW-0843">Virulence</keyword>
<dbReference type="Pfam" id="PF07536">
    <property type="entry name" value="HWE_HK"/>
    <property type="match status" value="1"/>
</dbReference>
<keyword evidence="9 13" id="KW-0418">Kinase</keyword>
<proteinExistence type="predicted"/>
<dbReference type="InterPro" id="IPR035965">
    <property type="entry name" value="PAS-like_dom_sf"/>
</dbReference>
<evidence type="ECO:0000256" key="8">
    <source>
        <dbReference type="ARBA" id="ARBA00022741"/>
    </source>
</evidence>
<evidence type="ECO:0000256" key="3">
    <source>
        <dbReference type="ARBA" id="ARBA00022553"/>
    </source>
</evidence>
<evidence type="ECO:0000256" key="11">
    <source>
        <dbReference type="ARBA" id="ARBA00023026"/>
    </source>
</evidence>
<dbReference type="SMART" id="SM00091">
    <property type="entry name" value="PAS"/>
    <property type="match status" value="2"/>
</dbReference>
<evidence type="ECO:0000256" key="5">
    <source>
        <dbReference type="ARBA" id="ARBA00022643"/>
    </source>
</evidence>
<reference evidence="13 14" key="1">
    <citation type="submission" date="2017-08" db="EMBL/GenBank/DDBJ databases">
        <title>Infants hospitalized years apart are colonized by the same room-sourced microbial strains.</title>
        <authorList>
            <person name="Brooks B."/>
            <person name="Olm M.R."/>
            <person name="Firek B.A."/>
            <person name="Baker R."/>
            <person name="Thomas B.C."/>
            <person name="Morowitz M.J."/>
            <person name="Banfield J.F."/>
        </authorList>
    </citation>
    <scope>NUCLEOTIDE SEQUENCE [LARGE SCALE GENOMIC DNA]</scope>
    <source>
        <strain evidence="13">S2_003_000_R2_4</strain>
    </source>
</reference>
<dbReference type="SMART" id="SM00911">
    <property type="entry name" value="HWE_HK"/>
    <property type="match status" value="1"/>
</dbReference>
<keyword evidence="7" id="KW-0677">Repeat</keyword>
<protein>
    <recommendedName>
        <fullName evidence="2">histidine kinase</fullName>
        <ecNumber evidence="2">2.7.13.3</ecNumber>
    </recommendedName>
</protein>
<comment type="catalytic activity">
    <reaction evidence="1">
        <text>ATP + protein L-histidine = ADP + protein N-phospho-L-histidine.</text>
        <dbReference type="EC" id="2.7.13.3"/>
    </reaction>
</comment>
<evidence type="ECO:0000256" key="6">
    <source>
        <dbReference type="ARBA" id="ARBA00022679"/>
    </source>
</evidence>
<evidence type="ECO:0000313" key="14">
    <source>
        <dbReference type="Proteomes" id="UP000249393"/>
    </source>
</evidence>
<keyword evidence="4" id="KW-0285">Flavoprotein</keyword>
<evidence type="ECO:0000256" key="2">
    <source>
        <dbReference type="ARBA" id="ARBA00012438"/>
    </source>
</evidence>
<dbReference type="Gene3D" id="3.30.450.20">
    <property type="entry name" value="PAS domain"/>
    <property type="match status" value="2"/>
</dbReference>
<gene>
    <name evidence="13" type="ORF">DI526_13490</name>
</gene>
<sequence length="476" mass="52848">MSETIDFREIFDRIPSPYMLVDRDLRYVAANATYLNTLHRRWDEIEGMFVFDAFPSEGESRAQVEGALVRARDTGEVTELPLIHYAIERPAHLGGGFEDRIWSATHTPIPDETGAVRYILQHTQDVTAIQRLKEAAFGSRSAAMLGDDVLRRAETVQSQSRQLRNLFMQAPSFMAVLRGPDHVFDLVNNAYSQLIGDREVTGLPLRDALPEVAEQGFIDLLDRVLTSREAFVGRRVKVALHREDGAPLEERYLDFVYQPIIEPDGTASGVFVEGVDITDQVQADERQRLLLDELNHRVKNTLATVQAIAQQTLRGAGDPAAFAEAFESRLLALSQTHNALTDSQWAGAGLRQILSQELGPYGAERVAMDGEDVHLPARVALSLGMVFHELATNAAKYGSLSTAGRLMLSWSVTGEGSLVFEWREIGGPPVAQPRRRGFGSRLIERSITGELRGHIAFDYDESGLVVRFDAPLAHAF</sequence>
<evidence type="ECO:0000256" key="10">
    <source>
        <dbReference type="ARBA" id="ARBA00022840"/>
    </source>
</evidence>
<dbReference type="PROSITE" id="PS50113">
    <property type="entry name" value="PAC"/>
    <property type="match status" value="1"/>
</dbReference>
<feature type="domain" description="PAC" evidence="12">
    <location>
        <begin position="234"/>
        <end position="289"/>
    </location>
</feature>
<evidence type="ECO:0000313" key="13">
    <source>
        <dbReference type="EMBL" id="PZR33462.1"/>
    </source>
</evidence>
<dbReference type="GO" id="GO:0004673">
    <property type="term" value="F:protein histidine kinase activity"/>
    <property type="evidence" value="ECO:0007669"/>
    <property type="project" value="UniProtKB-EC"/>
</dbReference>
<keyword evidence="8" id="KW-0547">Nucleotide-binding</keyword>
<dbReference type="InterPro" id="IPR013656">
    <property type="entry name" value="PAS_4"/>
</dbReference>
<evidence type="ECO:0000256" key="9">
    <source>
        <dbReference type="ARBA" id="ARBA00022777"/>
    </source>
</evidence>
<dbReference type="PANTHER" id="PTHR41523:SF7">
    <property type="entry name" value="HISTIDINE KINASE"/>
    <property type="match status" value="1"/>
</dbReference>
<dbReference type="PANTHER" id="PTHR41523">
    <property type="entry name" value="TWO-COMPONENT SYSTEM SENSOR PROTEIN"/>
    <property type="match status" value="1"/>
</dbReference>
<name>A0A2W5V2D1_9CAUL</name>
<dbReference type="SUPFAM" id="SSF55785">
    <property type="entry name" value="PYP-like sensor domain (PAS domain)"/>
    <property type="match status" value="2"/>
</dbReference>
<dbReference type="GO" id="GO:0005524">
    <property type="term" value="F:ATP binding"/>
    <property type="evidence" value="ECO:0007669"/>
    <property type="project" value="UniProtKB-KW"/>
</dbReference>
<evidence type="ECO:0000256" key="4">
    <source>
        <dbReference type="ARBA" id="ARBA00022630"/>
    </source>
</evidence>
<evidence type="ECO:0000256" key="1">
    <source>
        <dbReference type="ARBA" id="ARBA00000085"/>
    </source>
</evidence>
<dbReference type="EMBL" id="QFQZ01000041">
    <property type="protein sequence ID" value="PZR33462.1"/>
    <property type="molecule type" value="Genomic_DNA"/>
</dbReference>
<dbReference type="InterPro" id="IPR000014">
    <property type="entry name" value="PAS"/>
</dbReference>
<dbReference type="Gene3D" id="3.30.565.10">
    <property type="entry name" value="Histidine kinase-like ATPase, C-terminal domain"/>
    <property type="match status" value="1"/>
</dbReference>
<dbReference type="InterPro" id="IPR011102">
    <property type="entry name" value="Sig_transdc_His_kinase_HWE"/>
</dbReference>
<dbReference type="RefSeq" id="WP_304278840.1">
    <property type="nucleotide sequence ID" value="NZ_QFQZ01000041.1"/>
</dbReference>
<evidence type="ECO:0000259" key="12">
    <source>
        <dbReference type="PROSITE" id="PS50113"/>
    </source>
</evidence>
<keyword evidence="5" id="KW-0288">FMN</keyword>
<dbReference type="InterPro" id="IPR000700">
    <property type="entry name" value="PAS-assoc_C"/>
</dbReference>
<organism evidence="13 14">
    <name type="scientific">Caulobacter segnis</name>
    <dbReference type="NCBI Taxonomy" id="88688"/>
    <lineage>
        <taxon>Bacteria</taxon>
        <taxon>Pseudomonadati</taxon>
        <taxon>Pseudomonadota</taxon>
        <taxon>Alphaproteobacteria</taxon>
        <taxon>Caulobacterales</taxon>
        <taxon>Caulobacteraceae</taxon>
        <taxon>Caulobacter</taxon>
    </lineage>
</organism>
<dbReference type="AlphaFoldDB" id="A0A2W5V2D1"/>
<dbReference type="CDD" id="cd00130">
    <property type="entry name" value="PAS"/>
    <property type="match status" value="1"/>
</dbReference>
<accession>A0A2W5V2D1</accession>
<keyword evidence="3" id="KW-0597">Phosphoprotein</keyword>
<dbReference type="EC" id="2.7.13.3" evidence="2"/>
<comment type="caution">
    <text evidence="13">The sequence shown here is derived from an EMBL/GenBank/DDBJ whole genome shotgun (WGS) entry which is preliminary data.</text>
</comment>
<dbReference type="Pfam" id="PF08448">
    <property type="entry name" value="PAS_4"/>
    <property type="match status" value="2"/>
</dbReference>
<keyword evidence="6" id="KW-0808">Transferase</keyword>